<dbReference type="FunFam" id="3.40.50.720:FF:000213">
    <property type="entry name" value="Putative 2-hydroxyacid dehydrogenase"/>
    <property type="match status" value="1"/>
</dbReference>
<dbReference type="GO" id="GO:0030267">
    <property type="term" value="F:glyoxylate reductase (NADPH) activity"/>
    <property type="evidence" value="ECO:0007669"/>
    <property type="project" value="TreeGrafter"/>
</dbReference>
<gene>
    <name evidence="7" type="ORF">SAMN05192568_102230</name>
</gene>
<dbReference type="Proteomes" id="UP000199048">
    <property type="component" value="Unassembled WGS sequence"/>
</dbReference>
<keyword evidence="8" id="KW-1185">Reference proteome</keyword>
<evidence type="ECO:0000256" key="3">
    <source>
        <dbReference type="ARBA" id="ARBA00023027"/>
    </source>
</evidence>
<dbReference type="PANTHER" id="PTHR10996:SF178">
    <property type="entry name" value="2-HYDROXYACID DEHYDROGENASE YGL185C-RELATED"/>
    <property type="match status" value="1"/>
</dbReference>
<dbReference type="Gene3D" id="3.40.50.720">
    <property type="entry name" value="NAD(P)-binding Rossmann-like Domain"/>
    <property type="match status" value="2"/>
</dbReference>
<feature type="domain" description="D-isomer specific 2-hydroxyacid dehydrogenase catalytic" evidence="5">
    <location>
        <begin position="41"/>
        <end position="316"/>
    </location>
</feature>
<sequence>MDDPSRSERPDLLLAVDLAPSALDQLGALCTLHQAVTPEARVALAERIGGRIRAIVTNGTTAIPASLIAALPNLGIICAQGAGYEGVDCEAARARGIVITHGPGVNADCVADHALALLLAALRDVPRFDAAVRAGQWREGGTARPSAYGKRVGILGLGGIGRRIAKRCAGFDMEIRYHNRRAVPDMAWAYMPSVEELCAWADFLFVALPGGAATRHSVGRAALAALGPEGFLVNVGRGTVVDTAALVDALSTGGLAGAALDVIEGEPDVPAALRELPNVVLTPHIAGRSPEAMAAAIEQVLGNLTAFFAGKPVLSPIPAPT</sequence>
<dbReference type="PANTHER" id="PTHR10996">
    <property type="entry name" value="2-HYDROXYACID DEHYDROGENASE-RELATED"/>
    <property type="match status" value="1"/>
</dbReference>
<dbReference type="STRING" id="582667.SAMN05192568_102230"/>
<dbReference type="CDD" id="cd12156">
    <property type="entry name" value="HPPR"/>
    <property type="match status" value="1"/>
</dbReference>
<dbReference type="InterPro" id="IPR006140">
    <property type="entry name" value="D-isomer_DH_NAD-bd"/>
</dbReference>
<dbReference type="InterPro" id="IPR036291">
    <property type="entry name" value="NAD(P)-bd_dom_sf"/>
</dbReference>
<keyword evidence="2 4" id="KW-0560">Oxidoreductase</keyword>
<name>A0A1I4NUT6_9HYPH</name>
<evidence type="ECO:0000259" key="5">
    <source>
        <dbReference type="Pfam" id="PF00389"/>
    </source>
</evidence>
<dbReference type="InterPro" id="IPR006139">
    <property type="entry name" value="D-isomer_2_OHA_DH_cat_dom"/>
</dbReference>
<keyword evidence="3" id="KW-0520">NAD</keyword>
<dbReference type="GO" id="GO:0016618">
    <property type="term" value="F:hydroxypyruvate reductase [NAD(P)H] activity"/>
    <property type="evidence" value="ECO:0007669"/>
    <property type="project" value="TreeGrafter"/>
</dbReference>
<dbReference type="GO" id="GO:0051287">
    <property type="term" value="F:NAD binding"/>
    <property type="evidence" value="ECO:0007669"/>
    <property type="project" value="InterPro"/>
</dbReference>
<keyword evidence="1" id="KW-0521">NADP</keyword>
<evidence type="ECO:0000256" key="2">
    <source>
        <dbReference type="ARBA" id="ARBA00023002"/>
    </source>
</evidence>
<dbReference type="Pfam" id="PF00389">
    <property type="entry name" value="2-Hacid_dh"/>
    <property type="match status" value="1"/>
</dbReference>
<accession>A0A1I4NUT6</accession>
<dbReference type="SUPFAM" id="SSF51735">
    <property type="entry name" value="NAD(P)-binding Rossmann-fold domains"/>
    <property type="match status" value="1"/>
</dbReference>
<evidence type="ECO:0000313" key="8">
    <source>
        <dbReference type="Proteomes" id="UP000199048"/>
    </source>
</evidence>
<evidence type="ECO:0000259" key="6">
    <source>
        <dbReference type="Pfam" id="PF02826"/>
    </source>
</evidence>
<proteinExistence type="inferred from homology"/>
<dbReference type="RefSeq" id="WP_244537231.1">
    <property type="nucleotide sequence ID" value="NZ_FOTK01000022.1"/>
</dbReference>
<dbReference type="PROSITE" id="PS00065">
    <property type="entry name" value="D_2_HYDROXYACID_DH_1"/>
    <property type="match status" value="1"/>
</dbReference>
<feature type="domain" description="D-isomer specific 2-hydroxyacid dehydrogenase NAD-binding" evidence="6">
    <location>
        <begin position="115"/>
        <end position="286"/>
    </location>
</feature>
<dbReference type="SUPFAM" id="SSF52283">
    <property type="entry name" value="Formate/glycerate dehydrogenase catalytic domain-like"/>
    <property type="match status" value="1"/>
</dbReference>
<dbReference type="InterPro" id="IPR029752">
    <property type="entry name" value="D-isomer_DH_CS1"/>
</dbReference>
<evidence type="ECO:0000256" key="1">
    <source>
        <dbReference type="ARBA" id="ARBA00022857"/>
    </source>
</evidence>
<evidence type="ECO:0000256" key="4">
    <source>
        <dbReference type="RuleBase" id="RU003719"/>
    </source>
</evidence>
<dbReference type="Pfam" id="PF02826">
    <property type="entry name" value="2-Hacid_dh_C"/>
    <property type="match status" value="1"/>
</dbReference>
<reference evidence="8" key="1">
    <citation type="submission" date="2016-10" db="EMBL/GenBank/DDBJ databases">
        <authorList>
            <person name="Varghese N."/>
            <person name="Submissions S."/>
        </authorList>
    </citation>
    <scope>NUCLEOTIDE SEQUENCE [LARGE SCALE GENOMIC DNA]</scope>
    <source>
        <strain evidence="8">BL36</strain>
    </source>
</reference>
<dbReference type="GO" id="GO:0005829">
    <property type="term" value="C:cytosol"/>
    <property type="evidence" value="ECO:0007669"/>
    <property type="project" value="TreeGrafter"/>
</dbReference>
<dbReference type="InterPro" id="IPR050223">
    <property type="entry name" value="D-isomer_2-hydroxyacid_DH"/>
</dbReference>
<dbReference type="AlphaFoldDB" id="A0A1I4NUT6"/>
<dbReference type="EMBL" id="FOTK01000022">
    <property type="protein sequence ID" value="SFM19304.1"/>
    <property type="molecule type" value="Genomic_DNA"/>
</dbReference>
<organism evidence="7 8">
    <name type="scientific">Methylobacterium pseudosasicola</name>
    <dbReference type="NCBI Taxonomy" id="582667"/>
    <lineage>
        <taxon>Bacteria</taxon>
        <taxon>Pseudomonadati</taxon>
        <taxon>Pseudomonadota</taxon>
        <taxon>Alphaproteobacteria</taxon>
        <taxon>Hyphomicrobiales</taxon>
        <taxon>Methylobacteriaceae</taxon>
        <taxon>Methylobacterium</taxon>
    </lineage>
</organism>
<protein>
    <submittedName>
        <fullName evidence="7">Lactate dehydrogenase</fullName>
    </submittedName>
</protein>
<comment type="similarity">
    <text evidence="4">Belongs to the D-isomer specific 2-hydroxyacid dehydrogenase family.</text>
</comment>
<evidence type="ECO:0000313" key="7">
    <source>
        <dbReference type="EMBL" id="SFM19304.1"/>
    </source>
</evidence>